<keyword evidence="3" id="KW-1185">Reference proteome</keyword>
<dbReference type="GeneID" id="55316362"/>
<dbReference type="AlphaFoldDB" id="A0AAF0T3F9"/>
<evidence type="ECO:0000313" key="3">
    <source>
        <dbReference type="Proteomes" id="UP001224926"/>
    </source>
</evidence>
<reference evidence="2 3" key="1">
    <citation type="submission" date="2022-07" db="EMBL/GenBank/DDBJ databases">
        <title>Two temperate virus in Haloterrigena jeotgali A29.</title>
        <authorList>
            <person name="Deng X."/>
        </authorList>
    </citation>
    <scope>NUCLEOTIDE SEQUENCE [LARGE SCALE GENOMIC DNA]</scope>
    <source>
        <strain evidence="2 3">A29</strain>
    </source>
</reference>
<dbReference type="RefSeq" id="WP_006181419.1">
    <property type="nucleotide sequence ID" value="NZ_CP101873.1"/>
</dbReference>
<keyword evidence="1" id="KW-1133">Transmembrane helix</keyword>
<keyword evidence="1" id="KW-0472">Membrane</keyword>
<keyword evidence="1" id="KW-0812">Transmembrane</keyword>
<dbReference type="Proteomes" id="UP001224926">
    <property type="component" value="Chromosome"/>
</dbReference>
<feature type="transmembrane region" description="Helical" evidence="1">
    <location>
        <begin position="32"/>
        <end position="52"/>
    </location>
</feature>
<dbReference type="EMBL" id="CP101873">
    <property type="protein sequence ID" value="WMT09377.1"/>
    <property type="molecule type" value="Genomic_DNA"/>
</dbReference>
<accession>A0AAF0T3F9</accession>
<proteinExistence type="predicted"/>
<gene>
    <name evidence="2" type="ORF">NP511_06990</name>
</gene>
<evidence type="ECO:0000313" key="2">
    <source>
        <dbReference type="EMBL" id="WMT09377.1"/>
    </source>
</evidence>
<feature type="transmembrane region" description="Helical" evidence="1">
    <location>
        <begin position="7"/>
        <end position="26"/>
    </location>
</feature>
<organism evidence="2 3">
    <name type="scientific">Natrinema thermotolerans</name>
    <dbReference type="NCBI Taxonomy" id="121872"/>
    <lineage>
        <taxon>Archaea</taxon>
        <taxon>Methanobacteriati</taxon>
        <taxon>Methanobacteriota</taxon>
        <taxon>Stenosarchaea group</taxon>
        <taxon>Halobacteria</taxon>
        <taxon>Halobacteriales</taxon>
        <taxon>Natrialbaceae</taxon>
        <taxon>Natrinema</taxon>
    </lineage>
</organism>
<name>A0AAF0T3F9_9EURY</name>
<protein>
    <submittedName>
        <fullName evidence="2">Uncharacterized protein</fullName>
    </submittedName>
</protein>
<sequence>MDVTQIGLGVALLVIGTLTLIGPAAIATGPLVYLVTGATLLVTGYALVIGLWQTRQPN</sequence>
<evidence type="ECO:0000256" key="1">
    <source>
        <dbReference type="SAM" id="Phobius"/>
    </source>
</evidence>